<proteinExistence type="predicted"/>
<evidence type="ECO:0000313" key="3">
    <source>
        <dbReference type="Proteomes" id="UP000266723"/>
    </source>
</evidence>
<gene>
    <name evidence="2" type="ORF">DY000_02045897</name>
</gene>
<name>A0ABQ7F1A6_BRACR</name>
<protein>
    <submittedName>
        <fullName evidence="2">Uncharacterized protein</fullName>
    </submittedName>
</protein>
<accession>A0ABQ7F1A6</accession>
<feature type="region of interest" description="Disordered" evidence="1">
    <location>
        <begin position="22"/>
        <end position="87"/>
    </location>
</feature>
<dbReference type="Proteomes" id="UP000266723">
    <property type="component" value="Unassembled WGS sequence"/>
</dbReference>
<sequence length="87" mass="10031">MPLIRLYILDPRLDGEVLYKAVEGGGRGGQRRQKSTQRRDGSDTHPLRSDRYPRKPEVIRKEEKGRERESLTGRRLDTRENGVVTDG</sequence>
<organism evidence="2 3">
    <name type="scientific">Brassica cretica</name>
    <name type="common">Mustard</name>
    <dbReference type="NCBI Taxonomy" id="69181"/>
    <lineage>
        <taxon>Eukaryota</taxon>
        <taxon>Viridiplantae</taxon>
        <taxon>Streptophyta</taxon>
        <taxon>Embryophyta</taxon>
        <taxon>Tracheophyta</taxon>
        <taxon>Spermatophyta</taxon>
        <taxon>Magnoliopsida</taxon>
        <taxon>eudicotyledons</taxon>
        <taxon>Gunneridae</taxon>
        <taxon>Pentapetalae</taxon>
        <taxon>rosids</taxon>
        <taxon>malvids</taxon>
        <taxon>Brassicales</taxon>
        <taxon>Brassicaceae</taxon>
        <taxon>Brassiceae</taxon>
        <taxon>Brassica</taxon>
    </lineage>
</organism>
<evidence type="ECO:0000313" key="2">
    <source>
        <dbReference type="EMBL" id="KAF3609360.1"/>
    </source>
</evidence>
<keyword evidence="3" id="KW-1185">Reference proteome</keyword>
<evidence type="ECO:0000256" key="1">
    <source>
        <dbReference type="SAM" id="MobiDB-lite"/>
    </source>
</evidence>
<feature type="compositionally biased region" description="Basic and acidic residues" evidence="1">
    <location>
        <begin position="37"/>
        <end position="80"/>
    </location>
</feature>
<reference evidence="2 3" key="1">
    <citation type="journal article" date="2020" name="BMC Genomics">
        <title>Intraspecific diversification of the crop wild relative Brassica cretica Lam. using demographic model selection.</title>
        <authorList>
            <person name="Kioukis A."/>
            <person name="Michalopoulou V.A."/>
            <person name="Briers L."/>
            <person name="Pirintsos S."/>
            <person name="Studholme D.J."/>
            <person name="Pavlidis P."/>
            <person name="Sarris P.F."/>
        </authorList>
    </citation>
    <scope>NUCLEOTIDE SEQUENCE [LARGE SCALE GENOMIC DNA]</scope>
    <source>
        <strain evidence="3">cv. PFS-1207/04</strain>
    </source>
</reference>
<comment type="caution">
    <text evidence="2">The sequence shown here is derived from an EMBL/GenBank/DDBJ whole genome shotgun (WGS) entry which is preliminary data.</text>
</comment>
<dbReference type="EMBL" id="QGKV02000297">
    <property type="protein sequence ID" value="KAF3609360.1"/>
    <property type="molecule type" value="Genomic_DNA"/>
</dbReference>